<keyword evidence="1" id="KW-0472">Membrane</keyword>
<sequence length="151" mass="16185">MDPFPKDDPLHQLLGKTRAVEPRPNFTQNVMRTVRNTPQDRGWRVSLMARLENFPRLKLAATTGAMAIAAAVALALLVTNNSQESSTSSPGIIIASASAESATLPVDLVETSTPDESIVASELDSMDQLSDLLASQDTTSLTDGEIAMLLY</sequence>
<keyword evidence="3" id="KW-1185">Reference proteome</keyword>
<dbReference type="AlphaFoldDB" id="A0A5R8KF16"/>
<dbReference type="OrthoDB" id="191263at2"/>
<reference evidence="2 3" key="1">
    <citation type="submission" date="2019-05" db="EMBL/GenBank/DDBJ databases">
        <title>Verrucobacter flavum gen. nov., sp. nov. a new member of the family Verrucomicrobiaceae.</title>
        <authorList>
            <person name="Szuroczki S."/>
            <person name="Abbaszade G."/>
            <person name="Szabo A."/>
            <person name="Felfoldi T."/>
            <person name="Schumann P."/>
            <person name="Boka K."/>
            <person name="Keki Z."/>
            <person name="Toumi M."/>
            <person name="Toth E."/>
        </authorList>
    </citation>
    <scope>NUCLEOTIDE SEQUENCE [LARGE SCALE GENOMIC DNA]</scope>
    <source>
        <strain evidence="2 3">MG-N-17</strain>
    </source>
</reference>
<evidence type="ECO:0000313" key="2">
    <source>
        <dbReference type="EMBL" id="TLD70189.1"/>
    </source>
</evidence>
<keyword evidence="1" id="KW-0812">Transmembrane</keyword>
<name>A0A5R8KF16_9BACT</name>
<organism evidence="2 3">
    <name type="scientific">Phragmitibacter flavus</name>
    <dbReference type="NCBI Taxonomy" id="2576071"/>
    <lineage>
        <taxon>Bacteria</taxon>
        <taxon>Pseudomonadati</taxon>
        <taxon>Verrucomicrobiota</taxon>
        <taxon>Verrucomicrobiia</taxon>
        <taxon>Verrucomicrobiales</taxon>
        <taxon>Verrucomicrobiaceae</taxon>
        <taxon>Phragmitibacter</taxon>
    </lineage>
</organism>
<accession>A0A5R8KF16</accession>
<comment type="caution">
    <text evidence="2">The sequence shown here is derived from an EMBL/GenBank/DDBJ whole genome shotgun (WGS) entry which is preliminary data.</text>
</comment>
<feature type="transmembrane region" description="Helical" evidence="1">
    <location>
        <begin position="57"/>
        <end position="78"/>
    </location>
</feature>
<dbReference type="RefSeq" id="WP_138086787.1">
    <property type="nucleotide sequence ID" value="NZ_VAUV01000009.1"/>
</dbReference>
<keyword evidence="1" id="KW-1133">Transmembrane helix</keyword>
<evidence type="ECO:0000313" key="3">
    <source>
        <dbReference type="Proteomes" id="UP000306196"/>
    </source>
</evidence>
<evidence type="ECO:0000256" key="1">
    <source>
        <dbReference type="SAM" id="Phobius"/>
    </source>
</evidence>
<dbReference type="Proteomes" id="UP000306196">
    <property type="component" value="Unassembled WGS sequence"/>
</dbReference>
<gene>
    <name evidence="2" type="ORF">FEM03_13435</name>
</gene>
<proteinExistence type="predicted"/>
<protein>
    <submittedName>
        <fullName evidence="2">Uncharacterized protein</fullName>
    </submittedName>
</protein>
<dbReference type="EMBL" id="VAUV01000009">
    <property type="protein sequence ID" value="TLD70189.1"/>
    <property type="molecule type" value="Genomic_DNA"/>
</dbReference>